<evidence type="ECO:0000313" key="2">
    <source>
        <dbReference type="Proteomes" id="UP001607302"/>
    </source>
</evidence>
<sequence length="135" mass="16012">MAQKYSENRMFLVTFSSFLQYFGFGSYKCLDIVQKISQTRRSCQIGYCNKNRSNNIYIKCKKNVCGKCIHKIGCVCNVPNKYMYKNTWFSSSINQTGVRRNRISDDNQFAWRIPPFHLRRQSCRFKKRNDGMKKA</sequence>
<reference evidence="1 2" key="1">
    <citation type="journal article" date="2024" name="Ann. Entomol. Soc. Am.">
        <title>Genomic analyses of the southern and eastern yellowjacket wasps (Hymenoptera: Vespidae) reveal evolutionary signatures of social life.</title>
        <authorList>
            <person name="Catto M.A."/>
            <person name="Caine P.B."/>
            <person name="Orr S.E."/>
            <person name="Hunt B.G."/>
            <person name="Goodisman M.A.D."/>
        </authorList>
    </citation>
    <scope>NUCLEOTIDE SEQUENCE [LARGE SCALE GENOMIC DNA]</scope>
    <source>
        <strain evidence="1">233</strain>
        <tissue evidence="1">Head and thorax</tissue>
    </source>
</reference>
<protein>
    <submittedName>
        <fullName evidence="1">PiggyBac transposable element-derived protein 1-like</fullName>
    </submittedName>
</protein>
<organism evidence="1 2">
    <name type="scientific">Vespula squamosa</name>
    <name type="common">Southern yellow jacket</name>
    <name type="synonym">Wasp</name>
    <dbReference type="NCBI Taxonomy" id="30214"/>
    <lineage>
        <taxon>Eukaryota</taxon>
        <taxon>Metazoa</taxon>
        <taxon>Ecdysozoa</taxon>
        <taxon>Arthropoda</taxon>
        <taxon>Hexapoda</taxon>
        <taxon>Insecta</taxon>
        <taxon>Pterygota</taxon>
        <taxon>Neoptera</taxon>
        <taxon>Endopterygota</taxon>
        <taxon>Hymenoptera</taxon>
        <taxon>Apocrita</taxon>
        <taxon>Aculeata</taxon>
        <taxon>Vespoidea</taxon>
        <taxon>Vespidae</taxon>
        <taxon>Vespinae</taxon>
        <taxon>Vespula</taxon>
    </lineage>
</organism>
<dbReference type="AlphaFoldDB" id="A0ABD2BDE3"/>
<name>A0ABD2BDE3_VESSQ</name>
<evidence type="ECO:0000313" key="1">
    <source>
        <dbReference type="EMBL" id="KAL2730680.1"/>
    </source>
</evidence>
<accession>A0ABD2BDE3</accession>
<gene>
    <name evidence="1" type="ORF">V1478_005093</name>
</gene>
<dbReference type="EMBL" id="JAUDFV010000110">
    <property type="protein sequence ID" value="KAL2730680.1"/>
    <property type="molecule type" value="Genomic_DNA"/>
</dbReference>
<keyword evidence="2" id="KW-1185">Reference proteome</keyword>
<dbReference type="Proteomes" id="UP001607302">
    <property type="component" value="Unassembled WGS sequence"/>
</dbReference>
<comment type="caution">
    <text evidence="1">The sequence shown here is derived from an EMBL/GenBank/DDBJ whole genome shotgun (WGS) entry which is preliminary data.</text>
</comment>
<proteinExistence type="predicted"/>